<feature type="transmembrane region" description="Helical" evidence="6">
    <location>
        <begin position="218"/>
        <end position="243"/>
    </location>
</feature>
<comment type="caution">
    <text evidence="7">The sequence shown here is derived from an EMBL/GenBank/DDBJ whole genome shotgun (WGS) entry which is preliminary data.</text>
</comment>
<evidence type="ECO:0000256" key="2">
    <source>
        <dbReference type="ARBA" id="ARBA00022475"/>
    </source>
</evidence>
<protein>
    <submittedName>
        <fullName evidence="7">Flippase-like domain-containing protein</fullName>
    </submittedName>
</protein>
<feature type="transmembrane region" description="Helical" evidence="6">
    <location>
        <begin position="39"/>
        <end position="58"/>
    </location>
</feature>
<dbReference type="InterPro" id="IPR022791">
    <property type="entry name" value="L-PG_synthase/AglD"/>
</dbReference>
<dbReference type="EMBL" id="VBOS01000367">
    <property type="protein sequence ID" value="TMQ51602.1"/>
    <property type="molecule type" value="Genomic_DNA"/>
</dbReference>
<dbReference type="PANTHER" id="PTHR39087">
    <property type="entry name" value="UPF0104 MEMBRANE PROTEIN MJ1595"/>
    <property type="match status" value="1"/>
</dbReference>
<evidence type="ECO:0000256" key="3">
    <source>
        <dbReference type="ARBA" id="ARBA00022692"/>
    </source>
</evidence>
<evidence type="ECO:0000256" key="5">
    <source>
        <dbReference type="ARBA" id="ARBA00023136"/>
    </source>
</evidence>
<keyword evidence="4 6" id="KW-1133">Transmembrane helix</keyword>
<feature type="transmembrane region" description="Helical" evidence="6">
    <location>
        <begin position="275"/>
        <end position="292"/>
    </location>
</feature>
<feature type="transmembrane region" description="Helical" evidence="6">
    <location>
        <begin position="249"/>
        <end position="268"/>
    </location>
</feature>
<keyword evidence="2" id="KW-1003">Cell membrane</keyword>
<evidence type="ECO:0000313" key="7">
    <source>
        <dbReference type="EMBL" id="TMQ51602.1"/>
    </source>
</evidence>
<sequence>MNRTLKLAAGVLVSAVCVWWSMRDVRLAEVGHALRQANYFGFAAVMATTLIGFWIRAVRWGSLIHEPRPIRPGSLFGATMIGFMANNVLPLRLGEFIRPWALARRERLSKTTLFATVVVERAIDMVTLLVIFGISVLVHPISSATEAGRMTQAGATVLVTACAGLTVFVIALERSEKLARAVIDRLSAPFPPSLRGRAVRALEHFVKGLGLFRDLPRVLWVFALSFGMFGVIVIGLAAGMWALGIVVPWYAGLVMLVITAIGIMVPAAPGYIGTMNLACIAGLAIFGVGKELAVPFSWFYWAGQWLPVTLLGLYYLHREGLTLRSLGRMQEGSA</sequence>
<gene>
    <name evidence="7" type="ORF">E6K72_10260</name>
</gene>
<organism evidence="7 8">
    <name type="scientific">Eiseniibacteriota bacterium</name>
    <dbReference type="NCBI Taxonomy" id="2212470"/>
    <lineage>
        <taxon>Bacteria</taxon>
        <taxon>Candidatus Eiseniibacteriota</taxon>
    </lineage>
</organism>
<evidence type="ECO:0000313" key="8">
    <source>
        <dbReference type="Proteomes" id="UP000317716"/>
    </source>
</evidence>
<feature type="transmembrane region" description="Helical" evidence="6">
    <location>
        <begin position="150"/>
        <end position="172"/>
    </location>
</feature>
<dbReference type="PANTHER" id="PTHR39087:SF2">
    <property type="entry name" value="UPF0104 MEMBRANE PROTEIN MJ1595"/>
    <property type="match status" value="1"/>
</dbReference>
<comment type="subcellular location">
    <subcellularLocation>
        <location evidence="1">Cell membrane</location>
        <topology evidence="1">Multi-pass membrane protein</topology>
    </subcellularLocation>
</comment>
<feature type="transmembrane region" description="Helical" evidence="6">
    <location>
        <begin position="113"/>
        <end position="138"/>
    </location>
</feature>
<reference evidence="7 8" key="1">
    <citation type="journal article" date="2019" name="Nat. Microbiol.">
        <title>Mediterranean grassland soil C-N compound turnover is dependent on rainfall and depth, and is mediated by genomically divergent microorganisms.</title>
        <authorList>
            <person name="Diamond S."/>
            <person name="Andeer P.F."/>
            <person name="Li Z."/>
            <person name="Crits-Christoph A."/>
            <person name="Burstein D."/>
            <person name="Anantharaman K."/>
            <person name="Lane K.R."/>
            <person name="Thomas B.C."/>
            <person name="Pan C."/>
            <person name="Northen T.R."/>
            <person name="Banfield J.F."/>
        </authorList>
    </citation>
    <scope>NUCLEOTIDE SEQUENCE [LARGE SCALE GENOMIC DNA]</scope>
    <source>
        <strain evidence="7">WS_2</strain>
    </source>
</reference>
<dbReference type="Proteomes" id="UP000317716">
    <property type="component" value="Unassembled WGS sequence"/>
</dbReference>
<evidence type="ECO:0000256" key="6">
    <source>
        <dbReference type="SAM" id="Phobius"/>
    </source>
</evidence>
<dbReference type="AlphaFoldDB" id="A0A538SJS2"/>
<evidence type="ECO:0000256" key="4">
    <source>
        <dbReference type="ARBA" id="ARBA00022989"/>
    </source>
</evidence>
<name>A0A538SJS2_UNCEI</name>
<dbReference type="GO" id="GO:0005886">
    <property type="term" value="C:plasma membrane"/>
    <property type="evidence" value="ECO:0007669"/>
    <property type="project" value="UniProtKB-SubCell"/>
</dbReference>
<dbReference type="NCBIfam" id="TIGR00374">
    <property type="entry name" value="flippase-like domain"/>
    <property type="match status" value="1"/>
</dbReference>
<accession>A0A538SJS2</accession>
<evidence type="ECO:0000256" key="1">
    <source>
        <dbReference type="ARBA" id="ARBA00004651"/>
    </source>
</evidence>
<dbReference type="Pfam" id="PF03706">
    <property type="entry name" value="LPG_synthase_TM"/>
    <property type="match status" value="1"/>
</dbReference>
<keyword evidence="3 6" id="KW-0812">Transmembrane</keyword>
<proteinExistence type="predicted"/>
<keyword evidence="5 6" id="KW-0472">Membrane</keyword>